<keyword evidence="2" id="KW-1185">Reference proteome</keyword>
<proteinExistence type="predicted"/>
<comment type="caution">
    <text evidence="1">The sequence shown here is derived from an EMBL/GenBank/DDBJ whole genome shotgun (WGS) entry which is preliminary data.</text>
</comment>
<evidence type="ECO:0000313" key="2">
    <source>
        <dbReference type="Proteomes" id="UP001550210"/>
    </source>
</evidence>
<sequence>MKQRTPWSAIPVAVPVIGLMPDNGHGKDFAELLDADEVGVMTSPVVTPCPLRAWPCRPRPWT</sequence>
<dbReference type="Proteomes" id="UP001550210">
    <property type="component" value="Unassembled WGS sequence"/>
</dbReference>
<gene>
    <name evidence="1" type="ORF">ABZZ21_04670</name>
</gene>
<protein>
    <submittedName>
        <fullName evidence="1">Uncharacterized protein</fullName>
    </submittedName>
</protein>
<reference evidence="1 2" key="1">
    <citation type="submission" date="2024-06" db="EMBL/GenBank/DDBJ databases">
        <title>The Natural Products Discovery Center: Release of the First 8490 Sequenced Strains for Exploring Actinobacteria Biosynthetic Diversity.</title>
        <authorList>
            <person name="Kalkreuter E."/>
            <person name="Kautsar S.A."/>
            <person name="Yang D."/>
            <person name="Bader C.D."/>
            <person name="Teijaro C.N."/>
            <person name="Fluegel L."/>
            <person name="Davis C.M."/>
            <person name="Simpson J.R."/>
            <person name="Lauterbach L."/>
            <person name="Steele A.D."/>
            <person name="Gui C."/>
            <person name="Meng S."/>
            <person name="Li G."/>
            <person name="Viehrig K."/>
            <person name="Ye F."/>
            <person name="Su P."/>
            <person name="Kiefer A.F."/>
            <person name="Nichols A."/>
            <person name="Cepeda A.J."/>
            <person name="Yan W."/>
            <person name="Fan B."/>
            <person name="Jiang Y."/>
            <person name="Adhikari A."/>
            <person name="Zheng C.-J."/>
            <person name="Schuster L."/>
            <person name="Cowan T.M."/>
            <person name="Smanski M.J."/>
            <person name="Chevrette M.G."/>
            <person name="De Carvalho L.P.S."/>
            <person name="Shen B."/>
        </authorList>
    </citation>
    <scope>NUCLEOTIDE SEQUENCE [LARGE SCALE GENOMIC DNA]</scope>
    <source>
        <strain evidence="1 2">NPDC006434</strain>
    </source>
</reference>
<accession>A0ABV2UQP0</accession>
<organism evidence="1 2">
    <name type="scientific">Streptomyces ossamyceticus</name>
    <dbReference type="NCBI Taxonomy" id="249581"/>
    <lineage>
        <taxon>Bacteria</taxon>
        <taxon>Bacillati</taxon>
        <taxon>Actinomycetota</taxon>
        <taxon>Actinomycetes</taxon>
        <taxon>Kitasatosporales</taxon>
        <taxon>Streptomycetaceae</taxon>
        <taxon>Streptomyces</taxon>
    </lineage>
</organism>
<dbReference type="EMBL" id="JBEXPZ010000005">
    <property type="protein sequence ID" value="MET9843870.1"/>
    <property type="molecule type" value="Genomic_DNA"/>
</dbReference>
<name>A0ABV2UQP0_9ACTN</name>
<evidence type="ECO:0000313" key="1">
    <source>
        <dbReference type="EMBL" id="MET9843870.1"/>
    </source>
</evidence>
<dbReference type="RefSeq" id="WP_355392442.1">
    <property type="nucleotide sequence ID" value="NZ_JBEGHN010000023.1"/>
</dbReference>